<comment type="similarity">
    <text evidence="4 10">Belongs to the OST1 family.</text>
</comment>
<comment type="subunit">
    <text evidence="10">Component of the oligosaccharyltransferase (OST) complex.</text>
</comment>
<dbReference type="GO" id="GO:0008250">
    <property type="term" value="C:oligosaccharyltransferase complex"/>
    <property type="evidence" value="ECO:0007669"/>
    <property type="project" value="UniProtKB-UniRule"/>
</dbReference>
<organism evidence="11 12">
    <name type="scientific">Sesamum indicum</name>
    <name type="common">Oriental sesame</name>
    <name type="synonym">Sesamum orientale</name>
    <dbReference type="NCBI Taxonomy" id="4182"/>
    <lineage>
        <taxon>Eukaryota</taxon>
        <taxon>Viridiplantae</taxon>
        <taxon>Streptophyta</taxon>
        <taxon>Embryophyta</taxon>
        <taxon>Tracheophyta</taxon>
        <taxon>Spermatophyta</taxon>
        <taxon>Magnoliopsida</taxon>
        <taxon>eudicotyledons</taxon>
        <taxon>Gunneridae</taxon>
        <taxon>Pentapetalae</taxon>
        <taxon>asterids</taxon>
        <taxon>lamiids</taxon>
        <taxon>Lamiales</taxon>
        <taxon>Pedaliaceae</taxon>
        <taxon>Sesamum</taxon>
    </lineage>
</organism>
<dbReference type="Proteomes" id="UP000504604">
    <property type="component" value="Linkage group LG2"/>
</dbReference>
<evidence type="ECO:0000256" key="10">
    <source>
        <dbReference type="RuleBase" id="RU361143"/>
    </source>
</evidence>
<dbReference type="KEGG" id="sind:105178434"/>
<dbReference type="InterPro" id="IPR007676">
    <property type="entry name" value="Ribophorin_I"/>
</dbReference>
<dbReference type="Pfam" id="PF04597">
    <property type="entry name" value="Ribophorin_I"/>
    <property type="match status" value="1"/>
</dbReference>
<evidence type="ECO:0000256" key="1">
    <source>
        <dbReference type="ARBA" id="ARBA00002791"/>
    </source>
</evidence>
<feature type="transmembrane region" description="Helical" evidence="10">
    <location>
        <begin position="433"/>
        <end position="455"/>
    </location>
</feature>
<evidence type="ECO:0000256" key="4">
    <source>
        <dbReference type="ARBA" id="ARBA00008905"/>
    </source>
</evidence>
<keyword evidence="9 10" id="KW-0472">Membrane</keyword>
<dbReference type="OrthoDB" id="310030at2759"/>
<keyword evidence="8 10" id="KW-1133">Transmembrane helix</keyword>
<comment type="function">
    <text evidence="1 10">Subunit of the oligosaccharyl transferase (OST) complex that catalyzes the initial transfer of a defined glycan (Glc(3)Man(9)GlcNAc(2) in eukaryotes) from the lipid carrier dolichol-pyrophosphate to an asparagine residue within an Asn-X-Ser/Thr consensus motif in nascent polypeptide chains, the first step in protein N-glycosylation. N-glycosylation occurs cotranslationally and the complex associates with the Sec61 complex at the channel-forming translocon complex that mediates protein translocation across the endoplasmic reticulum (ER). All subunits are required for a maximal enzyme activity.</text>
</comment>
<protein>
    <recommendedName>
        <fullName evidence="10">Dolichyl-diphosphooligosaccharide--protein glycosyltransferase subunit 1</fullName>
    </recommendedName>
</protein>
<keyword evidence="6" id="KW-0732">Signal</keyword>
<evidence type="ECO:0000256" key="2">
    <source>
        <dbReference type="ARBA" id="ARBA00004115"/>
    </source>
</evidence>
<keyword evidence="7 10" id="KW-0256">Endoplasmic reticulum</keyword>
<dbReference type="GeneID" id="105178434"/>
<accession>A0A6I9UFL7</accession>
<dbReference type="PANTHER" id="PTHR21049">
    <property type="entry name" value="RIBOPHORIN I"/>
    <property type="match status" value="1"/>
</dbReference>
<comment type="subcellular location">
    <subcellularLocation>
        <location evidence="2 10">Endoplasmic reticulum membrane</location>
        <topology evidence="2 10">Single-pass type I membrane protein</topology>
    </subcellularLocation>
</comment>
<evidence type="ECO:0000256" key="6">
    <source>
        <dbReference type="ARBA" id="ARBA00022729"/>
    </source>
</evidence>
<comment type="pathway">
    <text evidence="3 10">Protein modification; protein glycosylation.</text>
</comment>
<dbReference type="GO" id="GO:0018279">
    <property type="term" value="P:protein N-linked glycosylation via asparagine"/>
    <property type="evidence" value="ECO:0007669"/>
    <property type="project" value="TreeGrafter"/>
</dbReference>
<keyword evidence="5 10" id="KW-0812">Transmembrane</keyword>
<evidence type="ECO:0000313" key="11">
    <source>
        <dbReference type="Proteomes" id="UP000504604"/>
    </source>
</evidence>
<evidence type="ECO:0000256" key="7">
    <source>
        <dbReference type="ARBA" id="ARBA00022824"/>
    </source>
</evidence>
<evidence type="ECO:0000256" key="8">
    <source>
        <dbReference type="ARBA" id="ARBA00022989"/>
    </source>
</evidence>
<proteinExistence type="inferred from homology"/>
<dbReference type="Gramene" id="SIN_1007442.t">
    <property type="protein sequence ID" value="SIN_1007442.t"/>
    <property type="gene ID" value="SIN_1007442"/>
</dbReference>
<sequence length="614" mass="69475">MKRIRFDLSLLFVFGFCMSFSTVCSDLVISKLDRRIDLTSQLVRTTVSLKVENNGVDSVSEILLPFPEHQARNLAFLSAMISEGKDKTKSSSGSLPIEATNPKGKPPSLTWYSVSLPKELSKGGSLTLEVKAVFTHVLRPFPEKISQADVQLVAFQDSAHYLSPYTVKVQSLTIKLPEPRVESYTKLENTKFSGTEIKYGPYENLPPFSYTPIVVHYVGNKPFAVAQELVREIEISHWGNVQITENYNLVHAGAEITGEFSRLDYQARPHVRGASAFRNLVAKLPPRAHSIYYRDEIGNISTSNVWSDSAKTLLEIEPRYPMFGGWRTSFTIGYGLPLKDFVFQSEGKRFLNISFGCPMSDVVIENLIVKIVLPEGSKEISVSVPFPVKQSQETKFSHLDMVGRPVIVLEKKNVVPEHNQYIQVYYRFCNLSLLWEPLMLIFGFFLFFVACIVYMHADFTISKSSPSYVAKLQWDEVQTAIQQFQNIMNRCLVVHDKLEASLRELSRNGNVQACKAARKAADSLLKELSKELKPILSFLQSSPQAVQIMPKVEELVSKERELQEKLMLKHSTVVDSYEKKSGGRDIENRVAAVQQKITLLRQEVDEILEVIDEI</sequence>
<evidence type="ECO:0000256" key="3">
    <source>
        <dbReference type="ARBA" id="ARBA00004922"/>
    </source>
</evidence>
<reference evidence="12" key="1">
    <citation type="submission" date="2025-08" db="UniProtKB">
        <authorList>
            <consortium name="RefSeq"/>
        </authorList>
    </citation>
    <scope>IDENTIFICATION</scope>
</reference>
<evidence type="ECO:0000256" key="9">
    <source>
        <dbReference type="ARBA" id="ARBA00023136"/>
    </source>
</evidence>
<dbReference type="RefSeq" id="XP_011100198.1">
    <property type="nucleotide sequence ID" value="XM_011101896.2"/>
</dbReference>
<evidence type="ECO:0000313" key="12">
    <source>
        <dbReference type="RefSeq" id="XP_011100198.1"/>
    </source>
</evidence>
<dbReference type="FunCoup" id="A0A6I9UFL7">
    <property type="interactions" value="4239"/>
</dbReference>
<evidence type="ECO:0000256" key="5">
    <source>
        <dbReference type="ARBA" id="ARBA00022692"/>
    </source>
</evidence>
<dbReference type="PANTHER" id="PTHR21049:SF0">
    <property type="entry name" value="DOLICHYL-DIPHOSPHOOLIGOSACCHARIDE--PROTEIN GLYCOSYLTRANSFERASE SUBUNIT 1"/>
    <property type="match status" value="1"/>
</dbReference>
<gene>
    <name evidence="12" type="primary">LOC105178434</name>
</gene>
<keyword evidence="11" id="KW-1185">Reference proteome</keyword>
<dbReference type="InParanoid" id="A0A6I9UFL7"/>
<dbReference type="AlphaFoldDB" id="A0A6I9UFL7"/>
<name>A0A6I9UFL7_SESIN</name>
<dbReference type="UniPathway" id="UPA00378"/>